<comment type="caution">
    <text evidence="2">The sequence shown here is derived from an EMBL/GenBank/DDBJ whole genome shotgun (WGS) entry which is preliminary data.</text>
</comment>
<dbReference type="InterPro" id="IPR025272">
    <property type="entry name" value="SocA_Panacea"/>
</dbReference>
<evidence type="ECO:0000313" key="2">
    <source>
        <dbReference type="EMBL" id="TPG15635.1"/>
    </source>
</evidence>
<dbReference type="EMBL" id="RCZK01000001">
    <property type="protein sequence ID" value="TPG15635.1"/>
    <property type="molecule type" value="Genomic_DNA"/>
</dbReference>
<evidence type="ECO:0000259" key="1">
    <source>
        <dbReference type="Pfam" id="PF13274"/>
    </source>
</evidence>
<dbReference type="AlphaFoldDB" id="A0A502CPR9"/>
<organism evidence="2 3">
    <name type="scientific">Sphingomonas oligophenolica</name>
    <dbReference type="NCBI Taxonomy" id="301154"/>
    <lineage>
        <taxon>Bacteria</taxon>
        <taxon>Pseudomonadati</taxon>
        <taxon>Pseudomonadota</taxon>
        <taxon>Alphaproteobacteria</taxon>
        <taxon>Sphingomonadales</taxon>
        <taxon>Sphingomonadaceae</taxon>
        <taxon>Sphingomonas</taxon>
    </lineage>
</organism>
<keyword evidence="3" id="KW-1185">Reference proteome</keyword>
<reference evidence="2 3" key="1">
    <citation type="journal article" date="2019" name="Environ. Microbiol.">
        <title>Species interactions and distinct microbial communities in high Arctic permafrost affected cryosols are associated with the CH4 and CO2 gas fluxes.</title>
        <authorList>
            <person name="Altshuler I."/>
            <person name="Hamel J."/>
            <person name="Turney S."/>
            <person name="Magnuson E."/>
            <person name="Levesque R."/>
            <person name="Greer C."/>
            <person name="Whyte L.G."/>
        </authorList>
    </citation>
    <scope>NUCLEOTIDE SEQUENCE [LARGE SCALE GENOMIC DNA]</scope>
    <source>
        <strain evidence="2 3">S5.1</strain>
    </source>
</reference>
<feature type="domain" description="Antitoxin SocA-like Panacea" evidence="1">
    <location>
        <begin position="34"/>
        <end position="138"/>
    </location>
</feature>
<evidence type="ECO:0000313" key="3">
    <source>
        <dbReference type="Proteomes" id="UP000318413"/>
    </source>
</evidence>
<protein>
    <submittedName>
        <fullName evidence="2">DUF4065 domain-containing protein</fullName>
    </submittedName>
</protein>
<accession>A0A502CPR9</accession>
<sequence length="164" mass="18809">MADAPTYVYKPTWVANTFLWRAKEDRVGVDPLKIQKLVYNMHGWYLATTGFPVVGDRFEAWPNGPVLSSLYQQFKKYRWNFITELASDIDPQTGEAKALVVAQSDEKFYEIFAAVWQRYKGFTGPELSALTHAAGTPWSKAREEGHQYISDDEIRAHFLELARA</sequence>
<gene>
    <name evidence="2" type="ORF">EAH84_02270</name>
</gene>
<dbReference type="Pfam" id="PF13274">
    <property type="entry name" value="SocA_Panacea"/>
    <property type="match status" value="1"/>
</dbReference>
<dbReference type="Proteomes" id="UP000318413">
    <property type="component" value="Unassembled WGS sequence"/>
</dbReference>
<name>A0A502CPR9_9SPHN</name>
<proteinExistence type="predicted"/>
<dbReference type="OrthoDB" id="9799173at2"/>
<dbReference type="RefSeq" id="WP_140867011.1">
    <property type="nucleotide sequence ID" value="NZ_RCZK01000001.1"/>
</dbReference>